<comment type="subcellular location">
    <subcellularLocation>
        <location evidence="1">Cell outer membrane</location>
    </subcellularLocation>
</comment>
<dbReference type="Gene3D" id="3.30.1330.60">
    <property type="entry name" value="OmpA-like domain"/>
    <property type="match status" value="1"/>
</dbReference>
<dbReference type="InterPro" id="IPR006690">
    <property type="entry name" value="OMPA-like_CS"/>
</dbReference>
<dbReference type="EMBL" id="JADBEO010000009">
    <property type="protein sequence ID" value="MDR4306162.1"/>
    <property type="molecule type" value="Genomic_DNA"/>
</dbReference>
<keyword evidence="5" id="KW-0732">Signal</keyword>
<evidence type="ECO:0000256" key="4">
    <source>
        <dbReference type="PROSITE-ProRule" id="PRU00473"/>
    </source>
</evidence>
<accession>A0ABU1DDG7</accession>
<evidence type="ECO:0000256" key="5">
    <source>
        <dbReference type="SAM" id="SignalP"/>
    </source>
</evidence>
<feature type="signal peptide" evidence="5">
    <location>
        <begin position="1"/>
        <end position="22"/>
    </location>
</feature>
<keyword evidence="3" id="KW-0998">Cell outer membrane</keyword>
<dbReference type="InterPro" id="IPR006664">
    <property type="entry name" value="OMP_bac"/>
</dbReference>
<comment type="caution">
    <text evidence="7">The sequence shown here is derived from an EMBL/GenBank/DDBJ whole genome shotgun (WGS) entry which is preliminary data.</text>
</comment>
<feature type="chain" id="PRO_5045134733" evidence="5">
    <location>
        <begin position="23"/>
        <end position="327"/>
    </location>
</feature>
<dbReference type="InterPro" id="IPR006665">
    <property type="entry name" value="OmpA-like"/>
</dbReference>
<organism evidence="7 8">
    <name type="scientific">Chelatococcus sambhunathii</name>
    <dbReference type="NCBI Taxonomy" id="363953"/>
    <lineage>
        <taxon>Bacteria</taxon>
        <taxon>Pseudomonadati</taxon>
        <taxon>Pseudomonadota</taxon>
        <taxon>Alphaproteobacteria</taxon>
        <taxon>Hyphomicrobiales</taxon>
        <taxon>Chelatococcaceae</taxon>
        <taxon>Chelatococcus</taxon>
    </lineage>
</organism>
<dbReference type="PRINTS" id="PR01021">
    <property type="entry name" value="OMPADOMAIN"/>
</dbReference>
<evidence type="ECO:0000256" key="2">
    <source>
        <dbReference type="ARBA" id="ARBA00023136"/>
    </source>
</evidence>
<dbReference type="PROSITE" id="PS01068">
    <property type="entry name" value="OMPA_1"/>
    <property type="match status" value="1"/>
</dbReference>
<reference evidence="7" key="1">
    <citation type="submission" date="2020-10" db="EMBL/GenBank/DDBJ databases">
        <authorList>
            <person name="Abbas A."/>
            <person name="Razzaq R."/>
            <person name="Waqas M."/>
            <person name="Abbas N."/>
            <person name="Nielsen T.K."/>
            <person name="Hansen L.H."/>
            <person name="Hussain S."/>
            <person name="Shahid M."/>
        </authorList>
    </citation>
    <scope>NUCLEOTIDE SEQUENCE</scope>
    <source>
        <strain evidence="7">S14</strain>
    </source>
</reference>
<keyword evidence="8" id="KW-1185">Reference proteome</keyword>
<gene>
    <name evidence="7" type="ORF">IHQ68_05965</name>
</gene>
<feature type="domain" description="OmpA-like" evidence="6">
    <location>
        <begin position="212"/>
        <end position="327"/>
    </location>
</feature>
<dbReference type="InterPro" id="IPR036737">
    <property type="entry name" value="OmpA-like_sf"/>
</dbReference>
<sequence length="327" mass="35231">MTIRSAALGALLSLALAAPAFAADATGCKDLAGLKRFEGSSIALCEKKAFAEYTLATGRTPAFDFDTRKGVYDEKLDLEGRLSQNVYSVPKGPSAAEVFRNYKQELAEKGWKILFEAKQSEIGDGLQRVMEQGPGGQVFGYSEQEARYLSAVKEADGLTTHIALYVVEYADGYNPVVNPVKGQVYVRLDALESGELKNQMVVVSAEEIAKGLDQSGRVALYGLFFDFNKATLQPESKPTLDEIARFLSANPGLKVHVVGHTDNVGGVEFNQRLSQARADAVVAALARGYGVPPSRMRPAGVGLLSPVASNADEEGRAKNRRVELLPQ</sequence>
<keyword evidence="2 4" id="KW-0472">Membrane</keyword>
<protein>
    <submittedName>
        <fullName evidence="7">OmpA family protein</fullName>
    </submittedName>
</protein>
<dbReference type="CDD" id="cd07185">
    <property type="entry name" value="OmpA_C-like"/>
    <property type="match status" value="1"/>
</dbReference>
<evidence type="ECO:0000256" key="1">
    <source>
        <dbReference type="ARBA" id="ARBA00004442"/>
    </source>
</evidence>
<proteinExistence type="predicted"/>
<evidence type="ECO:0000313" key="7">
    <source>
        <dbReference type="EMBL" id="MDR4306162.1"/>
    </source>
</evidence>
<name>A0ABU1DDG7_9HYPH</name>
<dbReference type="Proteomes" id="UP001181622">
    <property type="component" value="Unassembled WGS sequence"/>
</dbReference>
<evidence type="ECO:0000313" key="8">
    <source>
        <dbReference type="Proteomes" id="UP001181622"/>
    </source>
</evidence>
<dbReference type="Pfam" id="PF00691">
    <property type="entry name" value="OmpA"/>
    <property type="match status" value="1"/>
</dbReference>
<dbReference type="PROSITE" id="PS51123">
    <property type="entry name" value="OMPA_2"/>
    <property type="match status" value="1"/>
</dbReference>
<dbReference type="PANTHER" id="PTHR30329">
    <property type="entry name" value="STATOR ELEMENT OF FLAGELLAR MOTOR COMPLEX"/>
    <property type="match status" value="1"/>
</dbReference>
<dbReference type="RefSeq" id="WP_309389813.1">
    <property type="nucleotide sequence ID" value="NZ_JADBEO010000009.1"/>
</dbReference>
<evidence type="ECO:0000256" key="3">
    <source>
        <dbReference type="ARBA" id="ARBA00023237"/>
    </source>
</evidence>
<dbReference type="PANTHER" id="PTHR30329:SF21">
    <property type="entry name" value="LIPOPROTEIN YIAD-RELATED"/>
    <property type="match status" value="1"/>
</dbReference>
<dbReference type="InterPro" id="IPR050330">
    <property type="entry name" value="Bact_OuterMem_StrucFunc"/>
</dbReference>
<dbReference type="SUPFAM" id="SSF103088">
    <property type="entry name" value="OmpA-like"/>
    <property type="match status" value="1"/>
</dbReference>
<evidence type="ECO:0000259" key="6">
    <source>
        <dbReference type="PROSITE" id="PS51123"/>
    </source>
</evidence>